<keyword evidence="14" id="KW-1185">Reference proteome</keyword>
<feature type="region of interest" description="Disordered" evidence="9">
    <location>
        <begin position="358"/>
        <end position="377"/>
    </location>
</feature>
<keyword evidence="6" id="KW-0418">Kinase</keyword>
<evidence type="ECO:0000259" key="12">
    <source>
        <dbReference type="Pfam" id="PF07730"/>
    </source>
</evidence>
<feature type="transmembrane region" description="Helical" evidence="10">
    <location>
        <begin position="63"/>
        <end position="87"/>
    </location>
</feature>
<evidence type="ECO:0000256" key="1">
    <source>
        <dbReference type="ARBA" id="ARBA00000085"/>
    </source>
</evidence>
<feature type="transmembrane region" description="Helical" evidence="10">
    <location>
        <begin position="135"/>
        <end position="155"/>
    </location>
</feature>
<evidence type="ECO:0000256" key="10">
    <source>
        <dbReference type="SAM" id="Phobius"/>
    </source>
</evidence>
<feature type="transmembrane region" description="Helical" evidence="10">
    <location>
        <begin position="161"/>
        <end position="182"/>
    </location>
</feature>
<organism evidence="13 14">
    <name type="scientific">Streptomyces hygroscopicus</name>
    <dbReference type="NCBI Taxonomy" id="1912"/>
    <lineage>
        <taxon>Bacteria</taxon>
        <taxon>Bacillati</taxon>
        <taxon>Actinomycetota</taxon>
        <taxon>Actinomycetes</taxon>
        <taxon>Kitasatosporales</taxon>
        <taxon>Streptomycetaceae</taxon>
        <taxon>Streptomyces</taxon>
        <taxon>Streptomyces violaceusniger group</taxon>
    </lineage>
</organism>
<dbReference type="Gene3D" id="1.20.5.1930">
    <property type="match status" value="1"/>
</dbReference>
<evidence type="ECO:0000256" key="4">
    <source>
        <dbReference type="ARBA" id="ARBA00022679"/>
    </source>
</evidence>
<evidence type="ECO:0000256" key="9">
    <source>
        <dbReference type="SAM" id="MobiDB-lite"/>
    </source>
</evidence>
<sequence>MGGAGGRALWRGVLRAGCAAVTVTAPVAAGVAGAGWPATAAMATAVGVVAATAGWWPRTRRALGTAVVLVAAVSALGTVLTGAGPGAGAGAGASGGGGDGPDGDSPLGLPMLVEFAAVTVLVFLVARYVPTPRSVLLMAPLTVSGSTVILRMGTYHSLPEAFGQCAFMALGPLGAATVGGRLRALETRRLRAVRAARRAQRLELARDLHDFVAHDVSGIVVLAQAARLVGSDRPEKVPELLERIEAAGLRALASMDRTVHMLSESDPHRPHAYGLADIADVVEHFRSVGGAGARLELDPATGARGAVPHEVAATAHRVVVEALTNVRRHHPGATAVRVRIALDHTGRPAPVLTVEVANGPGSRPTGRPAPDRHRGGTGLTALTQRVQALGGTLTAGPQTGGGWRTAVTLPLPPPADGGSTPP</sequence>
<keyword evidence="5" id="KW-0547">Nucleotide-binding</keyword>
<keyword evidence="8" id="KW-0902">Two-component regulatory system</keyword>
<dbReference type="Gene3D" id="3.30.565.10">
    <property type="entry name" value="Histidine kinase-like ATPase, C-terminal domain"/>
    <property type="match status" value="1"/>
</dbReference>
<dbReference type="PANTHER" id="PTHR24421:SF10">
    <property type="entry name" value="NITRATE_NITRITE SENSOR PROTEIN NARQ"/>
    <property type="match status" value="1"/>
</dbReference>
<feature type="transmembrane region" description="Helical" evidence="10">
    <location>
        <begin position="12"/>
        <end position="32"/>
    </location>
</feature>
<dbReference type="EMBL" id="BNEK01000003">
    <property type="protein sequence ID" value="GHJ27272.1"/>
    <property type="molecule type" value="Genomic_DNA"/>
</dbReference>
<dbReference type="EC" id="2.7.13.3" evidence="2"/>
<protein>
    <recommendedName>
        <fullName evidence="2">histidine kinase</fullName>
        <ecNumber evidence="2">2.7.13.3</ecNumber>
    </recommendedName>
</protein>
<dbReference type="Proteomes" id="UP001054854">
    <property type="component" value="Unassembled WGS sequence"/>
</dbReference>
<dbReference type="CDD" id="cd16917">
    <property type="entry name" value="HATPase_UhpB-NarQ-NarX-like"/>
    <property type="match status" value="1"/>
</dbReference>
<dbReference type="InterPro" id="IPR036890">
    <property type="entry name" value="HATPase_C_sf"/>
</dbReference>
<keyword evidence="10" id="KW-0472">Membrane</keyword>
<keyword evidence="7" id="KW-0067">ATP-binding</keyword>
<reference evidence="13" key="1">
    <citation type="submission" date="2024-05" db="EMBL/GenBank/DDBJ databases">
        <title>Whole genome shotgun sequence of Streptomyces hygroscopicus NBRC 113678.</title>
        <authorList>
            <person name="Komaki H."/>
            <person name="Tamura T."/>
        </authorList>
    </citation>
    <scope>NUCLEOTIDE SEQUENCE</scope>
    <source>
        <strain evidence="13">N11-34</strain>
    </source>
</reference>
<dbReference type="Pfam" id="PF02518">
    <property type="entry name" value="HATPase_c"/>
    <property type="match status" value="1"/>
</dbReference>
<dbReference type="InterPro" id="IPR050482">
    <property type="entry name" value="Sensor_HK_TwoCompSys"/>
</dbReference>
<evidence type="ECO:0000256" key="6">
    <source>
        <dbReference type="ARBA" id="ARBA00022777"/>
    </source>
</evidence>
<proteinExistence type="predicted"/>
<dbReference type="Pfam" id="PF07730">
    <property type="entry name" value="HisKA_3"/>
    <property type="match status" value="1"/>
</dbReference>
<comment type="caution">
    <text evidence="13">The sequence shown here is derived from an EMBL/GenBank/DDBJ whole genome shotgun (WGS) entry which is preliminary data.</text>
</comment>
<comment type="catalytic activity">
    <reaction evidence="1">
        <text>ATP + protein L-histidine = ADP + protein N-phospho-L-histidine.</text>
        <dbReference type="EC" id="2.7.13.3"/>
    </reaction>
</comment>
<dbReference type="SUPFAM" id="SSF55874">
    <property type="entry name" value="ATPase domain of HSP90 chaperone/DNA topoisomerase II/histidine kinase"/>
    <property type="match status" value="1"/>
</dbReference>
<keyword evidence="10" id="KW-1133">Transmembrane helix</keyword>
<dbReference type="PANTHER" id="PTHR24421">
    <property type="entry name" value="NITRATE/NITRITE SENSOR PROTEIN NARX-RELATED"/>
    <property type="match status" value="1"/>
</dbReference>
<feature type="transmembrane region" description="Helical" evidence="10">
    <location>
        <begin position="107"/>
        <end position="128"/>
    </location>
</feature>
<keyword evidence="3" id="KW-0597">Phosphoprotein</keyword>
<evidence type="ECO:0000256" key="7">
    <source>
        <dbReference type="ARBA" id="ARBA00022840"/>
    </source>
</evidence>
<evidence type="ECO:0000256" key="8">
    <source>
        <dbReference type="ARBA" id="ARBA00023012"/>
    </source>
</evidence>
<feature type="domain" description="Histidine kinase/HSP90-like ATPase" evidence="11">
    <location>
        <begin position="314"/>
        <end position="412"/>
    </location>
</feature>
<keyword evidence="10" id="KW-0812">Transmembrane</keyword>
<dbReference type="InterPro" id="IPR011712">
    <property type="entry name" value="Sig_transdc_His_kin_sub3_dim/P"/>
</dbReference>
<evidence type="ECO:0000256" key="5">
    <source>
        <dbReference type="ARBA" id="ARBA00022741"/>
    </source>
</evidence>
<dbReference type="InterPro" id="IPR003594">
    <property type="entry name" value="HATPase_dom"/>
</dbReference>
<accession>A0ABQ3TVA9</accession>
<evidence type="ECO:0000259" key="11">
    <source>
        <dbReference type="Pfam" id="PF02518"/>
    </source>
</evidence>
<feature type="transmembrane region" description="Helical" evidence="10">
    <location>
        <begin position="38"/>
        <end position="56"/>
    </location>
</feature>
<evidence type="ECO:0000256" key="2">
    <source>
        <dbReference type="ARBA" id="ARBA00012438"/>
    </source>
</evidence>
<name>A0ABQ3TVA9_STRHY</name>
<gene>
    <name evidence="13" type="ORF">TPA0910_17050</name>
</gene>
<evidence type="ECO:0000256" key="3">
    <source>
        <dbReference type="ARBA" id="ARBA00022553"/>
    </source>
</evidence>
<keyword evidence="4" id="KW-0808">Transferase</keyword>
<feature type="domain" description="Signal transduction histidine kinase subgroup 3 dimerisation and phosphoacceptor" evidence="12">
    <location>
        <begin position="201"/>
        <end position="265"/>
    </location>
</feature>
<evidence type="ECO:0000313" key="14">
    <source>
        <dbReference type="Proteomes" id="UP001054854"/>
    </source>
</evidence>
<evidence type="ECO:0000313" key="13">
    <source>
        <dbReference type="EMBL" id="GHJ27272.1"/>
    </source>
</evidence>